<dbReference type="EMBL" id="FWXB01000013">
    <property type="protein sequence ID" value="SMC13345.1"/>
    <property type="molecule type" value="Genomic_DNA"/>
</dbReference>
<dbReference type="RefSeq" id="WP_085801293.1">
    <property type="nucleotide sequence ID" value="NZ_FWXB01000013.1"/>
</dbReference>
<protein>
    <submittedName>
        <fullName evidence="4">Glucokinase</fullName>
        <ecNumber evidence="4">2.7.1.2</ecNumber>
    </submittedName>
</protein>
<dbReference type="PANTHER" id="PTHR47690">
    <property type="entry name" value="GLUCOKINASE"/>
    <property type="match status" value="1"/>
</dbReference>
<evidence type="ECO:0000256" key="1">
    <source>
        <dbReference type="ARBA" id="ARBA00022679"/>
    </source>
</evidence>
<dbReference type="GO" id="GO:0005524">
    <property type="term" value="F:ATP binding"/>
    <property type="evidence" value="ECO:0007669"/>
    <property type="project" value="InterPro"/>
</dbReference>
<dbReference type="InterPro" id="IPR043129">
    <property type="entry name" value="ATPase_NBD"/>
</dbReference>
<dbReference type="GO" id="GO:0005829">
    <property type="term" value="C:cytosol"/>
    <property type="evidence" value="ECO:0007669"/>
    <property type="project" value="TreeGrafter"/>
</dbReference>
<dbReference type="Gene3D" id="3.30.420.40">
    <property type="match status" value="1"/>
</dbReference>
<sequence length="316" mass="33025">MADRFLLADVGGTNTRVGLGGAQGLDPVSVQSFRNADHSGLSSIVATYIGQFPGPVTAVCAGVAGPVRDGHAQLTNVDWFIDGQELKEATGARSVHLFNDLQVQGYALDDLPSDSVISLFKGAVAPAGATRLVMGLGTGCNIAVVHRTAQGLRVPPSETGHTSLPYMEGDAGALIGHLSQTHYHKPIEAALSGPGLSRIFRYLSGDTLPAAEIIDCHRRGDIDATDALALFTEILGVVAGNIALAHLPMGGLYFIGGTARAVAPYLAALGFLEHFTAKGPYTPIMREIPIRLVDDDFAALRGCARYLLQSASGRLG</sequence>
<dbReference type="Proteomes" id="UP000193224">
    <property type="component" value="Unassembled WGS sequence"/>
</dbReference>
<evidence type="ECO:0000256" key="2">
    <source>
        <dbReference type="ARBA" id="ARBA00022777"/>
    </source>
</evidence>
<dbReference type="InterPro" id="IPR003836">
    <property type="entry name" value="Glucokinase"/>
</dbReference>
<name>A0A1X7BV28_9RHOB</name>
<dbReference type="GO" id="GO:0005536">
    <property type="term" value="F:D-glucose binding"/>
    <property type="evidence" value="ECO:0007669"/>
    <property type="project" value="InterPro"/>
</dbReference>
<dbReference type="InterPro" id="IPR050201">
    <property type="entry name" value="Bacterial_glucokinase"/>
</dbReference>
<dbReference type="EC" id="2.7.1.2" evidence="4"/>
<evidence type="ECO:0000313" key="5">
    <source>
        <dbReference type="Proteomes" id="UP000193224"/>
    </source>
</evidence>
<proteinExistence type="inferred from homology"/>
<keyword evidence="5" id="KW-1185">Reference proteome</keyword>
<dbReference type="SUPFAM" id="SSF53067">
    <property type="entry name" value="Actin-like ATPase domain"/>
    <property type="match status" value="1"/>
</dbReference>
<evidence type="ECO:0000313" key="4">
    <source>
        <dbReference type="EMBL" id="SMC13345.1"/>
    </source>
</evidence>
<dbReference type="PANTHER" id="PTHR47690:SF1">
    <property type="entry name" value="GLUCOKINASE"/>
    <property type="match status" value="1"/>
</dbReference>
<dbReference type="AlphaFoldDB" id="A0A1X7BV28"/>
<dbReference type="GO" id="GO:0004340">
    <property type="term" value="F:glucokinase activity"/>
    <property type="evidence" value="ECO:0007669"/>
    <property type="project" value="UniProtKB-EC"/>
</dbReference>
<organism evidence="4 5">
    <name type="scientific">Roseovarius aestuarii</name>
    <dbReference type="NCBI Taxonomy" id="475083"/>
    <lineage>
        <taxon>Bacteria</taxon>
        <taxon>Pseudomonadati</taxon>
        <taxon>Pseudomonadota</taxon>
        <taxon>Alphaproteobacteria</taxon>
        <taxon>Rhodobacterales</taxon>
        <taxon>Roseobacteraceae</taxon>
        <taxon>Roseovarius</taxon>
    </lineage>
</organism>
<gene>
    <name evidence="4" type="primary">glk</name>
    <name evidence="4" type="ORF">ROA7745_03191</name>
</gene>
<keyword evidence="1 4" id="KW-0808">Transferase</keyword>
<dbReference type="Pfam" id="PF02685">
    <property type="entry name" value="Glucokinase"/>
    <property type="match status" value="1"/>
</dbReference>
<dbReference type="Gene3D" id="3.40.367.20">
    <property type="match status" value="1"/>
</dbReference>
<accession>A0A1X7BV28</accession>
<keyword evidence="2 4" id="KW-0418">Kinase</keyword>
<dbReference type="CDD" id="cd24008">
    <property type="entry name" value="ASKHA_NBD_GLK"/>
    <property type="match status" value="1"/>
</dbReference>
<reference evidence="4 5" key="1">
    <citation type="submission" date="2017-03" db="EMBL/GenBank/DDBJ databases">
        <authorList>
            <person name="Afonso C.L."/>
            <person name="Miller P.J."/>
            <person name="Scott M.A."/>
            <person name="Spackman E."/>
            <person name="Goraichik I."/>
            <person name="Dimitrov K.M."/>
            <person name="Suarez D.L."/>
            <person name="Swayne D.E."/>
        </authorList>
    </citation>
    <scope>NUCLEOTIDE SEQUENCE [LARGE SCALE GENOMIC DNA]</scope>
    <source>
        <strain evidence="4 5">CECT 7745</strain>
    </source>
</reference>
<dbReference type="GO" id="GO:0006096">
    <property type="term" value="P:glycolytic process"/>
    <property type="evidence" value="ECO:0007669"/>
    <property type="project" value="InterPro"/>
</dbReference>
<evidence type="ECO:0000256" key="3">
    <source>
        <dbReference type="RuleBase" id="RU004046"/>
    </source>
</evidence>
<comment type="similarity">
    <text evidence="3">Belongs to the bacterial glucokinase family.</text>
</comment>
<dbReference type="OrthoDB" id="9800595at2"/>